<keyword evidence="1" id="KW-0472">Membrane</keyword>
<proteinExistence type="predicted"/>
<keyword evidence="1" id="KW-1133">Transmembrane helix</keyword>
<evidence type="ECO:0000256" key="1">
    <source>
        <dbReference type="SAM" id="Phobius"/>
    </source>
</evidence>
<name>A0A821L871_9NEOP</name>
<sequence>MRSTRWLRCRPFSTRFLIISFLAIAFAIYCYYYNVTLASYPKSTLQRVSTPVVDFAELFPFTCYGYRYMIKKTVQTCSLINDFYLGLLSLTCLVSFIYNFSTF</sequence>
<keyword evidence="3" id="KW-1185">Reference proteome</keyword>
<evidence type="ECO:0000313" key="2">
    <source>
        <dbReference type="EMBL" id="CAF4747047.1"/>
    </source>
</evidence>
<feature type="transmembrane region" description="Helical" evidence="1">
    <location>
        <begin position="52"/>
        <end position="70"/>
    </location>
</feature>
<feature type="transmembrane region" description="Helical" evidence="1">
    <location>
        <begin position="12"/>
        <end position="32"/>
    </location>
</feature>
<organism evidence="2 3">
    <name type="scientific">Pieris macdunnoughi</name>
    <dbReference type="NCBI Taxonomy" id="345717"/>
    <lineage>
        <taxon>Eukaryota</taxon>
        <taxon>Metazoa</taxon>
        <taxon>Ecdysozoa</taxon>
        <taxon>Arthropoda</taxon>
        <taxon>Hexapoda</taxon>
        <taxon>Insecta</taxon>
        <taxon>Pterygota</taxon>
        <taxon>Neoptera</taxon>
        <taxon>Endopterygota</taxon>
        <taxon>Lepidoptera</taxon>
        <taxon>Glossata</taxon>
        <taxon>Ditrysia</taxon>
        <taxon>Papilionoidea</taxon>
        <taxon>Pieridae</taxon>
        <taxon>Pierinae</taxon>
        <taxon>Pieris</taxon>
    </lineage>
</organism>
<protein>
    <submittedName>
        <fullName evidence="2">Uncharacterized protein</fullName>
    </submittedName>
</protein>
<dbReference type="Proteomes" id="UP000663880">
    <property type="component" value="Unassembled WGS sequence"/>
</dbReference>
<dbReference type="AlphaFoldDB" id="A0A821L871"/>
<keyword evidence="1" id="KW-0812">Transmembrane</keyword>
<evidence type="ECO:0000313" key="3">
    <source>
        <dbReference type="Proteomes" id="UP000663880"/>
    </source>
</evidence>
<feature type="transmembrane region" description="Helical" evidence="1">
    <location>
        <begin position="82"/>
        <end position="101"/>
    </location>
</feature>
<comment type="caution">
    <text evidence="2">The sequence shown here is derived from an EMBL/GenBank/DDBJ whole genome shotgun (WGS) entry which is preliminary data.</text>
</comment>
<accession>A0A821L871</accession>
<reference evidence="2" key="1">
    <citation type="submission" date="2021-02" db="EMBL/GenBank/DDBJ databases">
        <authorList>
            <person name="Steward A R."/>
        </authorList>
    </citation>
    <scope>NUCLEOTIDE SEQUENCE</scope>
</reference>
<gene>
    <name evidence="2" type="ORF">PMACD_LOCUS421</name>
</gene>
<dbReference type="EMBL" id="CAJOBZ010000001">
    <property type="protein sequence ID" value="CAF4747047.1"/>
    <property type="molecule type" value="Genomic_DNA"/>
</dbReference>